<keyword evidence="3" id="KW-0346">Stress response</keyword>
<name>A0ABX0XLI9_9SPHN</name>
<dbReference type="InterPro" id="IPR002942">
    <property type="entry name" value="S4_RNA-bd"/>
</dbReference>
<keyword evidence="1" id="KW-0694">RNA-binding</keyword>
<organism evidence="3 4">
    <name type="scientific">Sphingomonas jejuensis</name>
    <dbReference type="NCBI Taxonomy" id="904715"/>
    <lineage>
        <taxon>Bacteria</taxon>
        <taxon>Pseudomonadati</taxon>
        <taxon>Pseudomonadota</taxon>
        <taxon>Alphaproteobacteria</taxon>
        <taxon>Sphingomonadales</taxon>
        <taxon>Sphingomonadaceae</taxon>
        <taxon>Sphingomonas</taxon>
    </lineage>
</organism>
<evidence type="ECO:0000259" key="2">
    <source>
        <dbReference type="Pfam" id="PF01479"/>
    </source>
</evidence>
<evidence type="ECO:0000256" key="1">
    <source>
        <dbReference type="PROSITE-ProRule" id="PRU00182"/>
    </source>
</evidence>
<dbReference type="Proteomes" id="UP000734218">
    <property type="component" value="Unassembled WGS sequence"/>
</dbReference>
<dbReference type="CDD" id="cd00165">
    <property type="entry name" value="S4"/>
    <property type="match status" value="1"/>
</dbReference>
<dbReference type="InterPro" id="IPR036986">
    <property type="entry name" value="S4_RNA-bd_sf"/>
</dbReference>
<dbReference type="EMBL" id="JAATJE010000001">
    <property type="protein sequence ID" value="NJC34233.1"/>
    <property type="molecule type" value="Genomic_DNA"/>
</dbReference>
<proteinExistence type="predicted"/>
<dbReference type="RefSeq" id="WP_167954099.1">
    <property type="nucleotide sequence ID" value="NZ_JAATJE010000001.1"/>
</dbReference>
<evidence type="ECO:0000313" key="3">
    <source>
        <dbReference type="EMBL" id="NJC34233.1"/>
    </source>
</evidence>
<dbReference type="Gene3D" id="3.10.290.10">
    <property type="entry name" value="RNA-binding S4 domain"/>
    <property type="match status" value="1"/>
</dbReference>
<evidence type="ECO:0000313" key="4">
    <source>
        <dbReference type="Proteomes" id="UP000734218"/>
    </source>
</evidence>
<protein>
    <submittedName>
        <fullName evidence="3">Ribosome-associated heat shock protein Hsp15</fullName>
    </submittedName>
</protein>
<sequence>MAADTLRIDKWLWFTRIVKKREWAQAMAASGHLRVDGRAVDRASAPVRVGQVLSFASHAGQVRAIRITALPPRRGSAAEAATCYQDLLSHAVASGSQEPPHR</sequence>
<gene>
    <name evidence="3" type="ORF">GGR88_001707</name>
</gene>
<reference evidence="3 4" key="1">
    <citation type="submission" date="2020-03" db="EMBL/GenBank/DDBJ databases">
        <title>Genomic Encyclopedia of Type Strains, Phase IV (KMG-IV): sequencing the most valuable type-strain genomes for metagenomic binning, comparative biology and taxonomic classification.</title>
        <authorList>
            <person name="Goeker M."/>
        </authorList>
    </citation>
    <scope>NUCLEOTIDE SEQUENCE [LARGE SCALE GENOMIC DNA]</scope>
    <source>
        <strain evidence="3 4">DSM 27651</strain>
    </source>
</reference>
<dbReference type="Pfam" id="PF01479">
    <property type="entry name" value="S4"/>
    <property type="match status" value="1"/>
</dbReference>
<accession>A0ABX0XLI9</accession>
<dbReference type="SUPFAM" id="SSF55174">
    <property type="entry name" value="Alpha-L RNA-binding motif"/>
    <property type="match status" value="1"/>
</dbReference>
<feature type="domain" description="RNA-binding S4" evidence="2">
    <location>
        <begin position="7"/>
        <end position="52"/>
    </location>
</feature>
<dbReference type="PROSITE" id="PS50889">
    <property type="entry name" value="S4"/>
    <property type="match status" value="1"/>
</dbReference>
<keyword evidence="4" id="KW-1185">Reference proteome</keyword>
<comment type="caution">
    <text evidence="3">The sequence shown here is derived from an EMBL/GenBank/DDBJ whole genome shotgun (WGS) entry which is preliminary data.</text>
</comment>